<dbReference type="PANTHER" id="PTHR11439">
    <property type="entry name" value="GAG-POL-RELATED RETROTRANSPOSON"/>
    <property type="match status" value="1"/>
</dbReference>
<evidence type="ECO:0008006" key="4">
    <source>
        <dbReference type="Google" id="ProtNLM"/>
    </source>
</evidence>
<dbReference type="Proteomes" id="UP001151760">
    <property type="component" value="Unassembled WGS sequence"/>
</dbReference>
<sequence length="304" mass="34208">MSNQHPLHVWRELTPLNSAPPSKVVENIIDSDDASLEKDVSDEAEKVRKLLKATGKRKQITESLGKETHHRLRKVPPQASKVAGDASDPLDMDSDPNIHEFPSAKELKDSADCHWVRRCQAIIPLLEFDQAGDDLATASYPFIAEATADPYAYVEELLLKKPKSLCMKPALSHSKPSSSKIFQYLKNIINIGLRYPKDIGFNLIAFLDLDHVGFLDIRKSTYGGIKFLGGDKLVSWSSKKQDCTSMSSAEVELKRVLFFVRTEYQLVDLFTKGLSEDRFKYLVKRLGMRCLTPKELEILANESA</sequence>
<accession>A0ABQ5FHT3</accession>
<evidence type="ECO:0000313" key="2">
    <source>
        <dbReference type="EMBL" id="GJT62603.1"/>
    </source>
</evidence>
<dbReference type="PANTHER" id="PTHR11439:SF483">
    <property type="entry name" value="PEPTIDE SYNTHASE GLIP-LIKE, PUTATIVE (AFU_ORTHOLOGUE AFUA_3G12920)-RELATED"/>
    <property type="match status" value="1"/>
</dbReference>
<keyword evidence="3" id="KW-1185">Reference proteome</keyword>
<reference evidence="2" key="1">
    <citation type="journal article" date="2022" name="Int. J. Mol. Sci.">
        <title>Draft Genome of Tanacetum Coccineum: Genomic Comparison of Closely Related Tanacetum-Family Plants.</title>
        <authorList>
            <person name="Yamashiro T."/>
            <person name="Shiraishi A."/>
            <person name="Nakayama K."/>
            <person name="Satake H."/>
        </authorList>
    </citation>
    <scope>NUCLEOTIDE SEQUENCE</scope>
</reference>
<comment type="caution">
    <text evidence="2">The sequence shown here is derived from an EMBL/GenBank/DDBJ whole genome shotgun (WGS) entry which is preliminary data.</text>
</comment>
<name>A0ABQ5FHT3_9ASTR</name>
<feature type="region of interest" description="Disordered" evidence="1">
    <location>
        <begin position="58"/>
        <end position="88"/>
    </location>
</feature>
<evidence type="ECO:0000313" key="3">
    <source>
        <dbReference type="Proteomes" id="UP001151760"/>
    </source>
</evidence>
<proteinExistence type="predicted"/>
<gene>
    <name evidence="2" type="ORF">Tco_1006136</name>
</gene>
<evidence type="ECO:0000256" key="1">
    <source>
        <dbReference type="SAM" id="MobiDB-lite"/>
    </source>
</evidence>
<dbReference type="EMBL" id="BQNB010017389">
    <property type="protein sequence ID" value="GJT62603.1"/>
    <property type="molecule type" value="Genomic_DNA"/>
</dbReference>
<organism evidence="2 3">
    <name type="scientific">Tanacetum coccineum</name>
    <dbReference type="NCBI Taxonomy" id="301880"/>
    <lineage>
        <taxon>Eukaryota</taxon>
        <taxon>Viridiplantae</taxon>
        <taxon>Streptophyta</taxon>
        <taxon>Embryophyta</taxon>
        <taxon>Tracheophyta</taxon>
        <taxon>Spermatophyta</taxon>
        <taxon>Magnoliopsida</taxon>
        <taxon>eudicotyledons</taxon>
        <taxon>Gunneridae</taxon>
        <taxon>Pentapetalae</taxon>
        <taxon>asterids</taxon>
        <taxon>campanulids</taxon>
        <taxon>Asterales</taxon>
        <taxon>Asteraceae</taxon>
        <taxon>Asteroideae</taxon>
        <taxon>Anthemideae</taxon>
        <taxon>Anthemidinae</taxon>
        <taxon>Tanacetum</taxon>
    </lineage>
</organism>
<reference evidence="2" key="2">
    <citation type="submission" date="2022-01" db="EMBL/GenBank/DDBJ databases">
        <authorList>
            <person name="Yamashiro T."/>
            <person name="Shiraishi A."/>
            <person name="Satake H."/>
            <person name="Nakayama K."/>
        </authorList>
    </citation>
    <scope>NUCLEOTIDE SEQUENCE</scope>
</reference>
<protein>
    <recommendedName>
        <fullName evidence="4">Retrovirus-related Pol polyprotein from transposon TNT 1-94</fullName>
    </recommendedName>
</protein>